<reference evidence="2" key="1">
    <citation type="submission" date="2020-05" db="EMBL/GenBank/DDBJ databases">
        <authorList>
            <person name="Chiriac C."/>
            <person name="Salcher M."/>
            <person name="Ghai R."/>
            <person name="Kavagutti S V."/>
        </authorList>
    </citation>
    <scope>NUCLEOTIDE SEQUENCE</scope>
</reference>
<dbReference type="EMBL" id="CAFBMK010000443">
    <property type="protein sequence ID" value="CAB4958542.1"/>
    <property type="molecule type" value="Genomic_DNA"/>
</dbReference>
<feature type="region of interest" description="Disordered" evidence="1">
    <location>
        <begin position="1"/>
        <end position="34"/>
    </location>
</feature>
<evidence type="ECO:0000256" key="1">
    <source>
        <dbReference type="SAM" id="MobiDB-lite"/>
    </source>
</evidence>
<proteinExistence type="predicted"/>
<organism evidence="2">
    <name type="scientific">freshwater metagenome</name>
    <dbReference type="NCBI Taxonomy" id="449393"/>
    <lineage>
        <taxon>unclassified sequences</taxon>
        <taxon>metagenomes</taxon>
        <taxon>ecological metagenomes</taxon>
    </lineage>
</organism>
<accession>A0A6J7KVJ0</accession>
<gene>
    <name evidence="2" type="ORF">UFOPK3564_03912</name>
</gene>
<name>A0A6J7KVJ0_9ZZZZ</name>
<dbReference type="AlphaFoldDB" id="A0A6J7KVJ0"/>
<evidence type="ECO:0000313" key="2">
    <source>
        <dbReference type="EMBL" id="CAB4958542.1"/>
    </source>
</evidence>
<sequence length="69" mass="7457">MSETSIGKWKDQFLQGGKAGLQQPAGGAKPTGREHQLEAEVDDLTRALGEAHVQIRALKRGGPQAMTFR</sequence>
<protein>
    <submittedName>
        <fullName evidence="2">Unannotated protein</fullName>
    </submittedName>
</protein>